<feature type="transmembrane region" description="Helical" evidence="9">
    <location>
        <begin position="239"/>
        <end position="257"/>
    </location>
</feature>
<evidence type="ECO:0000256" key="8">
    <source>
        <dbReference type="SAM" id="MobiDB-lite"/>
    </source>
</evidence>
<feature type="transmembrane region" description="Helical" evidence="9">
    <location>
        <begin position="192"/>
        <end position="208"/>
    </location>
</feature>
<feature type="transmembrane region" description="Helical" evidence="9">
    <location>
        <begin position="170"/>
        <end position="187"/>
    </location>
</feature>
<accession>A0ABT9D7X4</accession>
<evidence type="ECO:0000256" key="9">
    <source>
        <dbReference type="SAM" id="Phobius"/>
    </source>
</evidence>
<keyword evidence="13" id="KW-1185">Reference proteome</keyword>
<sequence>MTSPEAASCVLDSVEEVPPTHGTADAGIPTGRTRPRWELPALAALLLGTAALYLWNLAESGWANAFYSAAAQAGSTSWSAFLYAASDAAASITVDKPPMSIWVMALSVRAFGLSSWSILVPQALMGVATVGALYAGVRRRHAAGTALLAGSVMALTPVAALMFRFNNPDALLVLLLTAAALAVLRAVEDGRTRWMLAAGALVGAAFLTKQLQAFLVLPGFALAYLLAAPVGLARRLRDGVLAVVAMVLTGGWWVALVELVPAADRPWIGGSQTNSFLELTFGYNGLGRITGDETGSVGGGRWGSTGLGRLFGSEIGGQIAWLMPAALVLGLVALWLVRHAPRTDGHRAELLVWGGWLMVTGLTFSLMAGIFHAYYAVALAPAVAVLVAVGGEASWARRRTPWVSGALATTVLGSAIWAVVLLDRSPGWLPWLRPVVLALGALGAGAVALATVERFRRLAPLAAVVSVAAMLAGPTAYSLQTVSTAHTGSLPTAGPAVIGGFGGFGPRAAGARAGGPPGAQGNRPRAGRPGGATGTGFPGLPAGPGNTTSTFPSFGGFARGGAGGLLNASEPSSEVTALLEQDARDYTWVAAAVGSQSAAGYQLATQDSVMPIGGFNGSDPSPTLEEFQALVSSRKIHWFIAGGGLGPQRGGSDQAAAIESWVTSTFASRTVDGVTMYDLTSPV</sequence>
<feature type="region of interest" description="Disordered" evidence="8">
    <location>
        <begin position="509"/>
        <end position="554"/>
    </location>
</feature>
<dbReference type="Pfam" id="PF24878">
    <property type="entry name" value="YkcB_C"/>
    <property type="match status" value="1"/>
</dbReference>
<evidence type="ECO:0000259" key="11">
    <source>
        <dbReference type="Pfam" id="PF24878"/>
    </source>
</evidence>
<evidence type="ECO:0000259" key="10">
    <source>
        <dbReference type="Pfam" id="PF13231"/>
    </source>
</evidence>
<protein>
    <submittedName>
        <fullName evidence="12">Glycosyltransferase family 39 protein</fullName>
        <ecNumber evidence="12">2.4.-.-</ecNumber>
    </submittedName>
</protein>
<feature type="transmembrane region" description="Helical" evidence="9">
    <location>
        <begin position="350"/>
        <end position="367"/>
    </location>
</feature>
<dbReference type="RefSeq" id="WP_304600602.1">
    <property type="nucleotide sequence ID" value="NZ_JAUQYP010000001.1"/>
</dbReference>
<keyword evidence="6 9" id="KW-1133">Transmembrane helix</keyword>
<dbReference type="InterPro" id="IPR050297">
    <property type="entry name" value="LipidA_mod_glycosyltrf_83"/>
</dbReference>
<evidence type="ECO:0000256" key="7">
    <source>
        <dbReference type="ARBA" id="ARBA00023136"/>
    </source>
</evidence>
<evidence type="ECO:0000256" key="1">
    <source>
        <dbReference type="ARBA" id="ARBA00004651"/>
    </source>
</evidence>
<feature type="compositionally biased region" description="Gly residues" evidence="8">
    <location>
        <begin position="528"/>
        <end position="537"/>
    </location>
</feature>
<evidence type="ECO:0000256" key="3">
    <source>
        <dbReference type="ARBA" id="ARBA00022676"/>
    </source>
</evidence>
<feature type="transmembrane region" description="Helical" evidence="9">
    <location>
        <begin position="113"/>
        <end position="135"/>
    </location>
</feature>
<evidence type="ECO:0000313" key="13">
    <source>
        <dbReference type="Proteomes" id="UP001232536"/>
    </source>
</evidence>
<dbReference type="PANTHER" id="PTHR33908">
    <property type="entry name" value="MANNOSYLTRANSFERASE YKCB-RELATED"/>
    <property type="match status" value="1"/>
</dbReference>
<feature type="domain" description="Putative mannosyltransferase YkcA/B-like C-terminal" evidence="11">
    <location>
        <begin position="576"/>
        <end position="664"/>
    </location>
</feature>
<evidence type="ECO:0000313" key="12">
    <source>
        <dbReference type="EMBL" id="MDO8106965.1"/>
    </source>
</evidence>
<dbReference type="PANTHER" id="PTHR33908:SF3">
    <property type="entry name" value="UNDECAPRENYL PHOSPHATE-ALPHA-4-AMINO-4-DEOXY-L-ARABINOSE ARABINOSYL TRANSFERASE"/>
    <property type="match status" value="1"/>
</dbReference>
<organism evidence="12 13">
    <name type="scientific">Actinotalea lenta</name>
    <dbReference type="NCBI Taxonomy" id="3064654"/>
    <lineage>
        <taxon>Bacteria</taxon>
        <taxon>Bacillati</taxon>
        <taxon>Actinomycetota</taxon>
        <taxon>Actinomycetes</taxon>
        <taxon>Micrococcales</taxon>
        <taxon>Cellulomonadaceae</taxon>
        <taxon>Actinotalea</taxon>
    </lineage>
</organism>
<evidence type="ECO:0000256" key="2">
    <source>
        <dbReference type="ARBA" id="ARBA00022475"/>
    </source>
</evidence>
<dbReference type="EC" id="2.4.-.-" evidence="12"/>
<comment type="subcellular location">
    <subcellularLocation>
        <location evidence="1">Cell membrane</location>
        <topology evidence="1">Multi-pass membrane protein</topology>
    </subcellularLocation>
</comment>
<evidence type="ECO:0000256" key="6">
    <source>
        <dbReference type="ARBA" id="ARBA00022989"/>
    </source>
</evidence>
<feature type="domain" description="Glycosyltransferase RgtA/B/C/D-like" evidence="10">
    <location>
        <begin position="95"/>
        <end position="246"/>
    </location>
</feature>
<reference evidence="12 13" key="1">
    <citation type="submission" date="2023-07" db="EMBL/GenBank/DDBJ databases">
        <title>Description of novel actinomycetes strains, isolated from tidal flat sediment.</title>
        <authorList>
            <person name="Lu C."/>
        </authorList>
    </citation>
    <scope>NUCLEOTIDE SEQUENCE [LARGE SCALE GENOMIC DNA]</scope>
    <source>
        <strain evidence="12 13">SYSU T00b441</strain>
    </source>
</reference>
<feature type="transmembrane region" description="Helical" evidence="9">
    <location>
        <begin position="402"/>
        <end position="422"/>
    </location>
</feature>
<keyword evidence="2" id="KW-1003">Cell membrane</keyword>
<name>A0ABT9D7X4_9CELL</name>
<gene>
    <name evidence="12" type="ORF">Q6348_07110</name>
</gene>
<dbReference type="InterPro" id="IPR038731">
    <property type="entry name" value="RgtA/B/C-like"/>
</dbReference>
<keyword evidence="3 12" id="KW-0328">Glycosyltransferase</keyword>
<comment type="caution">
    <text evidence="12">The sequence shown here is derived from an EMBL/GenBank/DDBJ whole genome shotgun (WGS) entry which is preliminary data.</text>
</comment>
<dbReference type="GO" id="GO:0016757">
    <property type="term" value="F:glycosyltransferase activity"/>
    <property type="evidence" value="ECO:0007669"/>
    <property type="project" value="UniProtKB-KW"/>
</dbReference>
<keyword evidence="7 9" id="KW-0472">Membrane</keyword>
<feature type="transmembrane region" description="Helical" evidence="9">
    <location>
        <begin position="319"/>
        <end position="338"/>
    </location>
</feature>
<feature type="transmembrane region" description="Helical" evidence="9">
    <location>
        <begin position="214"/>
        <end position="232"/>
    </location>
</feature>
<feature type="transmembrane region" description="Helical" evidence="9">
    <location>
        <begin position="142"/>
        <end position="164"/>
    </location>
</feature>
<dbReference type="InterPro" id="IPR056785">
    <property type="entry name" value="YkcA/B-like_C"/>
</dbReference>
<feature type="transmembrane region" description="Helical" evidence="9">
    <location>
        <begin position="373"/>
        <end position="390"/>
    </location>
</feature>
<dbReference type="EMBL" id="JAUQYP010000001">
    <property type="protein sequence ID" value="MDO8106965.1"/>
    <property type="molecule type" value="Genomic_DNA"/>
</dbReference>
<evidence type="ECO:0000256" key="5">
    <source>
        <dbReference type="ARBA" id="ARBA00022692"/>
    </source>
</evidence>
<feature type="transmembrane region" description="Helical" evidence="9">
    <location>
        <begin position="428"/>
        <end position="451"/>
    </location>
</feature>
<evidence type="ECO:0000256" key="4">
    <source>
        <dbReference type="ARBA" id="ARBA00022679"/>
    </source>
</evidence>
<keyword evidence="4 12" id="KW-0808">Transferase</keyword>
<dbReference type="Pfam" id="PF13231">
    <property type="entry name" value="PMT_2"/>
    <property type="match status" value="1"/>
</dbReference>
<feature type="transmembrane region" description="Helical" evidence="9">
    <location>
        <begin position="458"/>
        <end position="477"/>
    </location>
</feature>
<keyword evidence="5 9" id="KW-0812">Transmembrane</keyword>
<feature type="transmembrane region" description="Helical" evidence="9">
    <location>
        <begin position="39"/>
        <end position="58"/>
    </location>
</feature>
<proteinExistence type="predicted"/>
<dbReference type="Proteomes" id="UP001232536">
    <property type="component" value="Unassembled WGS sequence"/>
</dbReference>